<gene>
    <name evidence="2" type="ORF">SAMEA3499901_03968</name>
    <name evidence="3" type="ORF">SAMEA3538828_01472</name>
    <name evidence="1" type="ORF">SAMEA4364603_00126</name>
</gene>
<proteinExistence type="predicted"/>
<evidence type="ECO:0000313" key="2">
    <source>
        <dbReference type="EMBL" id="SXN32921.1"/>
    </source>
</evidence>
<reference evidence="5 6" key="1">
    <citation type="submission" date="2018-08" db="EMBL/GenBank/DDBJ databases">
        <authorList>
            <consortium name="Pathogen Informatics"/>
        </authorList>
    </citation>
    <scope>NUCLEOTIDE SEQUENCE [LARGE SCALE GENOMIC DNA]</scope>
    <source>
        <strain evidence="1 4">4300STDY6470422</strain>
        <strain evidence="2 6">EuSCAPE_AT029</strain>
        <strain evidence="3 5">EuSCAPE_HU047</strain>
    </source>
</reference>
<evidence type="ECO:0000313" key="4">
    <source>
        <dbReference type="Proteomes" id="UP000252603"/>
    </source>
</evidence>
<dbReference type="AlphaFoldDB" id="A0A0C7KGK3"/>
<sequence length="59" mass="6490">MKKRRFGKMAGTGLTPRNCSNVLPLHGDEVSGADTIGFILRLISFLCGTGDSRRRLLRV</sequence>
<dbReference type="EMBL" id="ULCI01000005">
    <property type="protein sequence ID" value="SYR34756.1"/>
    <property type="molecule type" value="Genomic_DNA"/>
</dbReference>
<dbReference type="Proteomes" id="UP000252603">
    <property type="component" value="Unassembled WGS sequence"/>
</dbReference>
<evidence type="ECO:0000313" key="5">
    <source>
        <dbReference type="Proteomes" id="UP000258253"/>
    </source>
</evidence>
<dbReference type="EMBL" id="UFEU01000001">
    <property type="protein sequence ID" value="SSK16079.1"/>
    <property type="molecule type" value="Genomic_DNA"/>
</dbReference>
<dbReference type="EMBL" id="UKGE01000016">
    <property type="protein sequence ID" value="SXN32921.1"/>
    <property type="molecule type" value="Genomic_DNA"/>
</dbReference>
<organism evidence="2 6">
    <name type="scientific">Klebsiella pneumoniae</name>
    <dbReference type="NCBI Taxonomy" id="573"/>
    <lineage>
        <taxon>Bacteria</taxon>
        <taxon>Pseudomonadati</taxon>
        <taxon>Pseudomonadota</taxon>
        <taxon>Gammaproteobacteria</taxon>
        <taxon>Enterobacterales</taxon>
        <taxon>Enterobacteriaceae</taxon>
        <taxon>Klebsiella/Raoultella group</taxon>
        <taxon>Klebsiella</taxon>
        <taxon>Klebsiella pneumoniae complex</taxon>
    </lineage>
</organism>
<protein>
    <submittedName>
        <fullName evidence="2">Uncharacterized protein</fullName>
    </submittedName>
</protein>
<dbReference type="KEGG" id="kpx:PMK1_03341"/>
<dbReference type="Proteomes" id="UP000259975">
    <property type="component" value="Unassembled WGS sequence"/>
</dbReference>
<evidence type="ECO:0000313" key="6">
    <source>
        <dbReference type="Proteomes" id="UP000259975"/>
    </source>
</evidence>
<accession>A0A0C7KGK3</accession>
<evidence type="ECO:0000313" key="1">
    <source>
        <dbReference type="EMBL" id="SSK16079.1"/>
    </source>
</evidence>
<name>A0A0C7KGK3_KLEPN</name>
<evidence type="ECO:0000313" key="3">
    <source>
        <dbReference type="EMBL" id="SYR34756.1"/>
    </source>
</evidence>
<dbReference type="Proteomes" id="UP000258253">
    <property type="component" value="Unassembled WGS sequence"/>
</dbReference>